<accession>A0A377F7V9</accession>
<reference evidence="1 2" key="1">
    <citation type="submission" date="2018-06" db="EMBL/GenBank/DDBJ databases">
        <authorList>
            <consortium name="Pathogen Informatics"/>
            <person name="Doyle S."/>
        </authorList>
    </citation>
    <scope>NUCLEOTIDE SEQUENCE [LARGE SCALE GENOMIC DNA]</scope>
    <source>
        <strain evidence="1 2">NCTC13148</strain>
    </source>
</reference>
<dbReference type="Gene3D" id="1.25.40.10">
    <property type="entry name" value="Tetratricopeptide repeat domain"/>
    <property type="match status" value="1"/>
</dbReference>
<proteinExistence type="predicted"/>
<protein>
    <submittedName>
        <fullName evidence="1">Bacteriophage N4 receptor, outer membrane subunit</fullName>
    </submittedName>
</protein>
<dbReference type="Pfam" id="PF13429">
    <property type="entry name" value="TPR_15"/>
    <property type="match status" value="1"/>
</dbReference>
<evidence type="ECO:0000313" key="1">
    <source>
        <dbReference type="EMBL" id="STN26074.1"/>
    </source>
</evidence>
<gene>
    <name evidence="1" type="primary">nfrA_5</name>
    <name evidence="1" type="ORF">NCTC13148_06501</name>
</gene>
<keyword evidence="1" id="KW-0675">Receptor</keyword>
<dbReference type="PROSITE" id="PS50293">
    <property type="entry name" value="TPR_REGION"/>
    <property type="match status" value="1"/>
</dbReference>
<name>A0A377F7V9_ECOLX</name>
<organism evidence="1 2">
    <name type="scientific">Escherichia coli</name>
    <dbReference type="NCBI Taxonomy" id="562"/>
    <lineage>
        <taxon>Bacteria</taxon>
        <taxon>Pseudomonadati</taxon>
        <taxon>Pseudomonadota</taxon>
        <taxon>Gammaproteobacteria</taxon>
        <taxon>Enterobacterales</taxon>
        <taxon>Enterobacteriaceae</taxon>
        <taxon>Escherichia</taxon>
    </lineage>
</organism>
<evidence type="ECO:0000313" key="2">
    <source>
        <dbReference type="Proteomes" id="UP000254255"/>
    </source>
</evidence>
<dbReference type="Proteomes" id="UP000254255">
    <property type="component" value="Unassembled WGS sequence"/>
</dbReference>
<dbReference type="SUPFAM" id="SSF48452">
    <property type="entry name" value="TPR-like"/>
    <property type="match status" value="1"/>
</dbReference>
<sequence>MVRLAIAGYNRQKNVDWEANALYWWLHAQRYIPGQPELALNDLTRSINIAPSANAYVARATIYRQRHNVPAAVSDLRAALELEPK</sequence>
<dbReference type="AlphaFoldDB" id="A0A377F7V9"/>
<dbReference type="InterPro" id="IPR011990">
    <property type="entry name" value="TPR-like_helical_dom_sf"/>
</dbReference>
<dbReference type="EMBL" id="UGET01000006">
    <property type="protein sequence ID" value="STN26074.1"/>
    <property type="molecule type" value="Genomic_DNA"/>
</dbReference>